<dbReference type="Proteomes" id="UP001233999">
    <property type="component" value="Unassembled WGS sequence"/>
</dbReference>
<protein>
    <recommendedName>
        <fullName evidence="3">Protein outspread</fullName>
    </recommendedName>
</protein>
<evidence type="ECO:0008006" key="3">
    <source>
        <dbReference type="Google" id="ProtNLM"/>
    </source>
</evidence>
<feature type="non-terminal residue" evidence="1">
    <location>
        <position position="76"/>
    </location>
</feature>
<dbReference type="PANTHER" id="PTHR17271">
    <property type="entry name" value="PLECKSTRIN HOMOLOGY PH DOMAIN-CONTAINING PROTEIN"/>
    <property type="match status" value="1"/>
</dbReference>
<feature type="non-terminal residue" evidence="1">
    <location>
        <position position="1"/>
    </location>
</feature>
<dbReference type="Gene3D" id="2.30.29.30">
    <property type="entry name" value="Pleckstrin-homology domain (PH domain)/Phosphotyrosine-binding domain (PTB)"/>
    <property type="match status" value="1"/>
</dbReference>
<keyword evidence="2" id="KW-1185">Reference proteome</keyword>
<reference evidence="1" key="2">
    <citation type="submission" date="2023-05" db="EMBL/GenBank/DDBJ databases">
        <authorList>
            <person name="Fouks B."/>
        </authorList>
    </citation>
    <scope>NUCLEOTIDE SEQUENCE</scope>
    <source>
        <strain evidence="1">Stay&amp;Tobe</strain>
        <tissue evidence="1">Testes</tissue>
    </source>
</reference>
<dbReference type="PANTHER" id="PTHR17271:SF1">
    <property type="entry name" value="PROTEIN OUTSPREAD"/>
    <property type="match status" value="1"/>
</dbReference>
<sequence>DHLVRICPDTVPQASIDMNKVLEVTDGEEVTGHPYSLAITAPDRVHFVKGTCREECRWWCDVLSVFPRSKWWDERK</sequence>
<dbReference type="SUPFAM" id="SSF50729">
    <property type="entry name" value="PH domain-like"/>
    <property type="match status" value="1"/>
</dbReference>
<dbReference type="InterPro" id="IPR052223">
    <property type="entry name" value="Actin_Cytoskeleton_Reg"/>
</dbReference>
<comment type="caution">
    <text evidence="1">The sequence shown here is derived from an EMBL/GenBank/DDBJ whole genome shotgun (WGS) entry which is preliminary data.</text>
</comment>
<dbReference type="InterPro" id="IPR011993">
    <property type="entry name" value="PH-like_dom_sf"/>
</dbReference>
<proteinExistence type="predicted"/>
<dbReference type="AlphaFoldDB" id="A0AAD7ZWW3"/>
<accession>A0AAD7ZWW3</accession>
<dbReference type="GO" id="GO:0015629">
    <property type="term" value="C:actin cytoskeleton"/>
    <property type="evidence" value="ECO:0007669"/>
    <property type="project" value="TreeGrafter"/>
</dbReference>
<dbReference type="GO" id="GO:0051015">
    <property type="term" value="F:actin filament binding"/>
    <property type="evidence" value="ECO:0007669"/>
    <property type="project" value="TreeGrafter"/>
</dbReference>
<evidence type="ECO:0000313" key="1">
    <source>
        <dbReference type="EMBL" id="KAJ9588153.1"/>
    </source>
</evidence>
<dbReference type="EMBL" id="JASPKZ010005708">
    <property type="protein sequence ID" value="KAJ9588153.1"/>
    <property type="molecule type" value="Genomic_DNA"/>
</dbReference>
<gene>
    <name evidence="1" type="ORF">L9F63_018478</name>
</gene>
<organism evidence="1 2">
    <name type="scientific">Diploptera punctata</name>
    <name type="common">Pacific beetle cockroach</name>
    <dbReference type="NCBI Taxonomy" id="6984"/>
    <lineage>
        <taxon>Eukaryota</taxon>
        <taxon>Metazoa</taxon>
        <taxon>Ecdysozoa</taxon>
        <taxon>Arthropoda</taxon>
        <taxon>Hexapoda</taxon>
        <taxon>Insecta</taxon>
        <taxon>Pterygota</taxon>
        <taxon>Neoptera</taxon>
        <taxon>Polyneoptera</taxon>
        <taxon>Dictyoptera</taxon>
        <taxon>Blattodea</taxon>
        <taxon>Blaberoidea</taxon>
        <taxon>Blaberidae</taxon>
        <taxon>Diplopterinae</taxon>
        <taxon>Diploptera</taxon>
    </lineage>
</organism>
<evidence type="ECO:0000313" key="2">
    <source>
        <dbReference type="Proteomes" id="UP001233999"/>
    </source>
</evidence>
<name>A0AAD7ZWW3_DIPPU</name>
<reference evidence="1" key="1">
    <citation type="journal article" date="2023" name="IScience">
        <title>Live-bearing cockroach genome reveals convergent evolutionary mechanisms linked to viviparity in insects and beyond.</title>
        <authorList>
            <person name="Fouks B."/>
            <person name="Harrison M.C."/>
            <person name="Mikhailova A.A."/>
            <person name="Marchal E."/>
            <person name="English S."/>
            <person name="Carruthers M."/>
            <person name="Jennings E.C."/>
            <person name="Chiamaka E.L."/>
            <person name="Frigard R.A."/>
            <person name="Pippel M."/>
            <person name="Attardo G.M."/>
            <person name="Benoit J.B."/>
            <person name="Bornberg-Bauer E."/>
            <person name="Tobe S.S."/>
        </authorList>
    </citation>
    <scope>NUCLEOTIDE SEQUENCE</scope>
    <source>
        <strain evidence="1">Stay&amp;Tobe</strain>
    </source>
</reference>